<gene>
    <name evidence="5" type="ORF">KQI88_03105</name>
</gene>
<organism evidence="5 6">
    <name type="scientific">Alkaliphilus flagellatus</name>
    <dbReference type="NCBI Taxonomy" id="2841507"/>
    <lineage>
        <taxon>Bacteria</taxon>
        <taxon>Bacillati</taxon>
        <taxon>Bacillota</taxon>
        <taxon>Clostridia</taxon>
        <taxon>Peptostreptococcales</taxon>
        <taxon>Natronincolaceae</taxon>
        <taxon>Alkaliphilus</taxon>
    </lineage>
</organism>
<evidence type="ECO:0000256" key="1">
    <source>
        <dbReference type="ARBA" id="ARBA00023015"/>
    </source>
</evidence>
<evidence type="ECO:0000313" key="5">
    <source>
        <dbReference type="EMBL" id="MBU5675404.1"/>
    </source>
</evidence>
<dbReference type="PROSITE" id="PS50931">
    <property type="entry name" value="HTH_LYSR"/>
    <property type="match status" value="1"/>
</dbReference>
<evidence type="ECO:0000313" key="6">
    <source>
        <dbReference type="Proteomes" id="UP000779508"/>
    </source>
</evidence>
<dbReference type="Proteomes" id="UP000779508">
    <property type="component" value="Unassembled WGS sequence"/>
</dbReference>
<dbReference type="InterPro" id="IPR050950">
    <property type="entry name" value="HTH-type_LysR_regulators"/>
</dbReference>
<reference evidence="5 6" key="1">
    <citation type="submission" date="2021-06" db="EMBL/GenBank/DDBJ databases">
        <authorList>
            <person name="Sun Q."/>
            <person name="Li D."/>
        </authorList>
    </citation>
    <scope>NUCLEOTIDE SEQUENCE [LARGE SCALE GENOMIC DNA]</scope>
    <source>
        <strain evidence="5 6">MSJ-5</strain>
    </source>
</reference>
<dbReference type="Pfam" id="PF03466">
    <property type="entry name" value="LysR_substrate"/>
    <property type="match status" value="1"/>
</dbReference>
<proteinExistence type="predicted"/>
<evidence type="ECO:0000256" key="2">
    <source>
        <dbReference type="ARBA" id="ARBA00023125"/>
    </source>
</evidence>
<keyword evidence="1" id="KW-0805">Transcription regulation</keyword>
<evidence type="ECO:0000256" key="3">
    <source>
        <dbReference type="ARBA" id="ARBA00023163"/>
    </source>
</evidence>
<dbReference type="CDD" id="cd05466">
    <property type="entry name" value="PBP2_LTTR_substrate"/>
    <property type="match status" value="1"/>
</dbReference>
<feature type="domain" description="HTH lysR-type" evidence="4">
    <location>
        <begin position="1"/>
        <end position="58"/>
    </location>
</feature>
<dbReference type="InterPro" id="IPR000847">
    <property type="entry name" value="LysR_HTH_N"/>
</dbReference>
<keyword evidence="3" id="KW-0804">Transcription</keyword>
<dbReference type="EMBL" id="JAHLQK010000001">
    <property type="protein sequence ID" value="MBU5675404.1"/>
    <property type="molecule type" value="Genomic_DNA"/>
</dbReference>
<sequence>MDIKQLLYFVTVVNEGNITAASKKLHIAQPALSKQIKQLEEELNIKLFHRGPRKIALTDAGEILFTKANNMLELKYSIKKELEDNKSGFKGTLKIGSISAISADLLENNVLEFYKKYNKIKYELYEGITPKIIDLLFSRVIEIGVVRTPFETTGLETIYLRNEPMIAAYSNDYDLDKLGDRISIEKLNGKPLIIYRRFENVITSAFQKSEINPYIFCKNDDSRTSLLWANAGLGVAIVPISSKNLVLANNLKYKIIDNQSLYTKIAIITLENATLSTVATNFLKEIARDY</sequence>
<dbReference type="PANTHER" id="PTHR30419:SF28">
    <property type="entry name" value="HTH-TYPE TRANSCRIPTIONAL REGULATOR BSDA"/>
    <property type="match status" value="1"/>
</dbReference>
<accession>A0ABS6FZB7</accession>
<keyword evidence="2" id="KW-0238">DNA-binding</keyword>
<dbReference type="Pfam" id="PF00126">
    <property type="entry name" value="HTH_1"/>
    <property type="match status" value="1"/>
</dbReference>
<dbReference type="InterPro" id="IPR005119">
    <property type="entry name" value="LysR_subst-bd"/>
</dbReference>
<dbReference type="PANTHER" id="PTHR30419">
    <property type="entry name" value="HTH-TYPE TRANSCRIPTIONAL REGULATOR YBHD"/>
    <property type="match status" value="1"/>
</dbReference>
<comment type="caution">
    <text evidence="5">The sequence shown here is derived from an EMBL/GenBank/DDBJ whole genome shotgun (WGS) entry which is preliminary data.</text>
</comment>
<dbReference type="RefSeq" id="WP_216414887.1">
    <property type="nucleotide sequence ID" value="NZ_JAHLQK010000001.1"/>
</dbReference>
<protein>
    <submittedName>
        <fullName evidence="5">LysR family transcriptional regulator</fullName>
    </submittedName>
</protein>
<evidence type="ECO:0000259" key="4">
    <source>
        <dbReference type="PROSITE" id="PS50931"/>
    </source>
</evidence>
<keyword evidence="6" id="KW-1185">Reference proteome</keyword>
<name>A0ABS6FZB7_9FIRM</name>